<comment type="caution">
    <text evidence="2">The sequence shown here is derived from an EMBL/GenBank/DDBJ whole genome shotgun (WGS) entry which is preliminary data.</text>
</comment>
<evidence type="ECO:0000256" key="1">
    <source>
        <dbReference type="SAM" id="Phobius"/>
    </source>
</evidence>
<keyword evidence="1" id="KW-1133">Transmembrane helix</keyword>
<evidence type="ECO:0000313" key="3">
    <source>
        <dbReference type="Proteomes" id="UP001232973"/>
    </source>
</evidence>
<sequence length="661" mass="73196">MDYSSLPVQAYNLGHFLLAFVLVYVLMPRLLFRPLASASRTDGIVSMYMRMVCFVILVGYALLITKLYEALGFLGVVFIVFLVRRSRSGKHRSTVGATAMALFYDLVETRYLLKQWLRKAIPAVQAWWAKSRRELRISWSPATVEVILLLVVMAASVYVRGYDAVTSPAPAMSDGYVTLAWIKYVNERILFHDGIYPQGLYFYLATLGKFAFINLLFVLKYAGPMDTVLIVYSLYFAASRLTGQRAIGLVAAVLYGLFGHTLLGDDWARQAATNSQEFGFIFVAPTLYFLNRYIDHGDRTDYTTALAGLSVTGLTHPLAFVLCGLGCAAVVITHAVLPGPFTKGRLLRALAAGVIACGVTVAPIALGFAFHRGFNTSASDFAGSTVQQTVHPPALTWLDMVGLLALAVLVVAALVQLTRRNPRREWLIGAVFGGLVFLLYYAGGPVTQNLVLISRALDLWAVTQPLVVALAVHAVCALWRSKQMVRWSGSTLTAAGIAGAVATGGLTPIIPYKMQWPEDVEAYLHINNQFQYAGYMLVANNEEYALVLGSGYRMDIGEFVRTFDPAKPPLTKYGQHHPYDGIAPNVFLYYPNQIFEVSKSNSIYPLEAPLYAQEAKDRAALKQWLSIYEQHHPVKVYFHDAHLTVYEITADVQPQEKKYDG</sequence>
<feature type="transmembrane region" description="Helical" evidence="1">
    <location>
        <begin position="394"/>
        <end position="414"/>
    </location>
</feature>
<evidence type="ECO:0008006" key="4">
    <source>
        <dbReference type="Google" id="ProtNLM"/>
    </source>
</evidence>
<feature type="transmembrane region" description="Helical" evidence="1">
    <location>
        <begin position="426"/>
        <end position="443"/>
    </location>
</feature>
<feature type="transmembrane region" description="Helical" evidence="1">
    <location>
        <begin position="139"/>
        <end position="159"/>
    </location>
</feature>
<accession>A0ABT9XII4</accession>
<gene>
    <name evidence="2" type="ORF">J2S03_001983</name>
</gene>
<feature type="transmembrane region" description="Helical" evidence="1">
    <location>
        <begin position="12"/>
        <end position="32"/>
    </location>
</feature>
<feature type="transmembrane region" description="Helical" evidence="1">
    <location>
        <begin position="459"/>
        <end position="479"/>
    </location>
</feature>
<feature type="transmembrane region" description="Helical" evidence="1">
    <location>
        <begin position="200"/>
        <end position="222"/>
    </location>
</feature>
<evidence type="ECO:0000313" key="2">
    <source>
        <dbReference type="EMBL" id="MDQ0190120.1"/>
    </source>
</evidence>
<feature type="transmembrane region" description="Helical" evidence="1">
    <location>
        <begin position="234"/>
        <end position="258"/>
    </location>
</feature>
<dbReference type="EMBL" id="JAUSTP010000014">
    <property type="protein sequence ID" value="MDQ0190120.1"/>
    <property type="molecule type" value="Genomic_DNA"/>
</dbReference>
<dbReference type="Proteomes" id="UP001232973">
    <property type="component" value="Unassembled WGS sequence"/>
</dbReference>
<name>A0ABT9XII4_9BACL</name>
<protein>
    <recommendedName>
        <fullName evidence="4">Chlor_Arch_YYY domain-containing protein</fullName>
    </recommendedName>
</protein>
<proteinExistence type="predicted"/>
<keyword evidence="1" id="KW-0472">Membrane</keyword>
<dbReference type="RefSeq" id="WP_274456874.1">
    <property type="nucleotide sequence ID" value="NZ_CP067097.1"/>
</dbReference>
<feature type="transmembrane region" description="Helical" evidence="1">
    <location>
        <begin position="44"/>
        <end position="61"/>
    </location>
</feature>
<organism evidence="2 3">
    <name type="scientific">Alicyclobacillus cycloheptanicus</name>
    <dbReference type="NCBI Taxonomy" id="1457"/>
    <lineage>
        <taxon>Bacteria</taxon>
        <taxon>Bacillati</taxon>
        <taxon>Bacillota</taxon>
        <taxon>Bacilli</taxon>
        <taxon>Bacillales</taxon>
        <taxon>Alicyclobacillaceae</taxon>
        <taxon>Alicyclobacillus</taxon>
    </lineage>
</organism>
<reference evidence="2 3" key="1">
    <citation type="submission" date="2023-07" db="EMBL/GenBank/DDBJ databases">
        <title>Genomic Encyclopedia of Type Strains, Phase IV (KMG-IV): sequencing the most valuable type-strain genomes for metagenomic binning, comparative biology and taxonomic classification.</title>
        <authorList>
            <person name="Goeker M."/>
        </authorList>
    </citation>
    <scope>NUCLEOTIDE SEQUENCE [LARGE SCALE GENOMIC DNA]</scope>
    <source>
        <strain evidence="2 3">DSM 4006</strain>
    </source>
</reference>
<feature type="transmembrane region" description="Helical" evidence="1">
    <location>
        <begin position="318"/>
        <end position="337"/>
    </location>
</feature>
<keyword evidence="3" id="KW-1185">Reference proteome</keyword>
<feature type="transmembrane region" description="Helical" evidence="1">
    <location>
        <begin position="67"/>
        <end position="83"/>
    </location>
</feature>
<feature type="transmembrane region" description="Helical" evidence="1">
    <location>
        <begin position="349"/>
        <end position="374"/>
    </location>
</feature>
<keyword evidence="1" id="KW-0812">Transmembrane</keyword>